<comment type="caution">
    <text evidence="1">The sequence shown here is derived from an EMBL/GenBank/DDBJ whole genome shotgun (WGS) entry which is preliminary data.</text>
</comment>
<organism evidence="1 2">
    <name type="scientific">Luteolibacter yonseiensis</name>
    <dbReference type="NCBI Taxonomy" id="1144680"/>
    <lineage>
        <taxon>Bacteria</taxon>
        <taxon>Pseudomonadati</taxon>
        <taxon>Verrucomicrobiota</taxon>
        <taxon>Verrucomicrobiia</taxon>
        <taxon>Verrucomicrobiales</taxon>
        <taxon>Verrucomicrobiaceae</taxon>
        <taxon>Luteolibacter</taxon>
    </lineage>
</organism>
<sequence length="188" mass="21232">MSGTNIICFDDLYSEDPYESARIFAPWADQCLKGFGCENYFINPDRIWEFITSLRKSDFPANGGFEKASPFKKAANVFVWLQAIAPFKEPLKSEQVGEDLARLSNNANVLVGYTLVQEALTGAKLFKKNGEQETVVTLEKPMRISRHMLVDLAEAAQRILPDTHFKTYSVLFEALCYNENGCGYPRVI</sequence>
<evidence type="ECO:0000313" key="1">
    <source>
        <dbReference type="EMBL" id="MBK1814985.1"/>
    </source>
</evidence>
<dbReference type="RefSeq" id="WP_200349931.1">
    <property type="nucleotide sequence ID" value="NZ_BAABHZ010000010.1"/>
</dbReference>
<accession>A0A934VAB7</accession>
<gene>
    <name evidence="1" type="ORF">JIN84_05125</name>
</gene>
<dbReference type="Proteomes" id="UP000600139">
    <property type="component" value="Unassembled WGS sequence"/>
</dbReference>
<evidence type="ECO:0000313" key="2">
    <source>
        <dbReference type="Proteomes" id="UP000600139"/>
    </source>
</evidence>
<proteinExistence type="predicted"/>
<dbReference type="AlphaFoldDB" id="A0A934VAB7"/>
<keyword evidence="2" id="KW-1185">Reference proteome</keyword>
<protein>
    <submittedName>
        <fullName evidence="1">Uncharacterized protein</fullName>
    </submittedName>
</protein>
<reference evidence="1" key="1">
    <citation type="submission" date="2021-01" db="EMBL/GenBank/DDBJ databases">
        <title>Modified the classification status of verrucomicrobia.</title>
        <authorList>
            <person name="Feng X."/>
        </authorList>
    </citation>
    <scope>NUCLEOTIDE SEQUENCE</scope>
    <source>
        <strain evidence="1">JCM 18052</strain>
    </source>
</reference>
<name>A0A934VAB7_9BACT</name>
<dbReference type="EMBL" id="JAENIK010000004">
    <property type="protein sequence ID" value="MBK1814985.1"/>
    <property type="molecule type" value="Genomic_DNA"/>
</dbReference>